<dbReference type="EnsemblPlants" id="OB06G28100.1">
    <property type="protein sequence ID" value="OB06G28100.1"/>
    <property type="gene ID" value="OB06G28100"/>
</dbReference>
<name>J3MFL6_ORYBR</name>
<proteinExistence type="predicted"/>
<accession>J3MFL6</accession>
<keyword evidence="2" id="KW-1185">Reference proteome</keyword>
<evidence type="ECO:0000313" key="1">
    <source>
        <dbReference type="EnsemblPlants" id="OB06G28100.1"/>
    </source>
</evidence>
<dbReference type="Proteomes" id="UP000006038">
    <property type="component" value="Chromosome 6"/>
</dbReference>
<organism evidence="1">
    <name type="scientific">Oryza brachyantha</name>
    <name type="common">malo sina</name>
    <dbReference type="NCBI Taxonomy" id="4533"/>
    <lineage>
        <taxon>Eukaryota</taxon>
        <taxon>Viridiplantae</taxon>
        <taxon>Streptophyta</taxon>
        <taxon>Embryophyta</taxon>
        <taxon>Tracheophyta</taxon>
        <taxon>Spermatophyta</taxon>
        <taxon>Magnoliopsida</taxon>
        <taxon>Liliopsida</taxon>
        <taxon>Poales</taxon>
        <taxon>Poaceae</taxon>
        <taxon>BOP clade</taxon>
        <taxon>Oryzoideae</taxon>
        <taxon>Oryzeae</taxon>
        <taxon>Oryzinae</taxon>
        <taxon>Oryza</taxon>
    </lineage>
</organism>
<evidence type="ECO:0000313" key="2">
    <source>
        <dbReference type="Proteomes" id="UP000006038"/>
    </source>
</evidence>
<protein>
    <submittedName>
        <fullName evidence="1">Uncharacterized protein</fullName>
    </submittedName>
</protein>
<dbReference type="HOGENOM" id="CLU_3127532_0_0_1"/>
<dbReference type="AlphaFoldDB" id="J3MFL6"/>
<sequence length="50" mass="5798">MFTFLLANEQKILLESYVEFSFNRSPLFPDLLFHPVCNNSCSLNLVGKFI</sequence>
<reference evidence="1" key="2">
    <citation type="submission" date="2013-04" db="UniProtKB">
        <authorList>
            <consortium name="EnsemblPlants"/>
        </authorList>
    </citation>
    <scope>IDENTIFICATION</scope>
</reference>
<reference evidence="1" key="1">
    <citation type="journal article" date="2013" name="Nat. Commun.">
        <title>Whole-genome sequencing of Oryza brachyantha reveals mechanisms underlying Oryza genome evolution.</title>
        <authorList>
            <person name="Chen J."/>
            <person name="Huang Q."/>
            <person name="Gao D."/>
            <person name="Wang J."/>
            <person name="Lang Y."/>
            <person name="Liu T."/>
            <person name="Li B."/>
            <person name="Bai Z."/>
            <person name="Luis Goicoechea J."/>
            <person name="Liang C."/>
            <person name="Chen C."/>
            <person name="Zhang W."/>
            <person name="Sun S."/>
            <person name="Liao Y."/>
            <person name="Zhang X."/>
            <person name="Yang L."/>
            <person name="Song C."/>
            <person name="Wang M."/>
            <person name="Shi J."/>
            <person name="Liu G."/>
            <person name="Liu J."/>
            <person name="Zhou H."/>
            <person name="Zhou W."/>
            <person name="Yu Q."/>
            <person name="An N."/>
            <person name="Chen Y."/>
            <person name="Cai Q."/>
            <person name="Wang B."/>
            <person name="Liu B."/>
            <person name="Min J."/>
            <person name="Huang Y."/>
            <person name="Wu H."/>
            <person name="Li Z."/>
            <person name="Zhang Y."/>
            <person name="Yin Y."/>
            <person name="Song W."/>
            <person name="Jiang J."/>
            <person name="Jackson S.A."/>
            <person name="Wing R.A."/>
            <person name="Wang J."/>
            <person name="Chen M."/>
        </authorList>
    </citation>
    <scope>NUCLEOTIDE SEQUENCE [LARGE SCALE GENOMIC DNA]</scope>
    <source>
        <strain evidence="1">cv. IRGC 101232</strain>
    </source>
</reference>
<dbReference type="Gramene" id="OB06G28100.1">
    <property type="protein sequence ID" value="OB06G28100.1"/>
    <property type="gene ID" value="OB06G28100"/>
</dbReference>